<gene>
    <name evidence="1" type="ORF">N7537_001514</name>
</gene>
<keyword evidence="2" id="KW-1185">Reference proteome</keyword>
<reference evidence="1" key="1">
    <citation type="journal article" date="2023" name="IMA Fungus">
        <title>Comparative genomic study of the Penicillium genus elucidates a diverse pangenome and 15 lateral gene transfer events.</title>
        <authorList>
            <person name="Petersen C."/>
            <person name="Sorensen T."/>
            <person name="Nielsen M.R."/>
            <person name="Sondergaard T.E."/>
            <person name="Sorensen J.L."/>
            <person name="Fitzpatrick D.A."/>
            <person name="Frisvad J.C."/>
            <person name="Nielsen K.L."/>
        </authorList>
    </citation>
    <scope>NUCLEOTIDE SEQUENCE</scope>
    <source>
        <strain evidence="1">IBT 12815</strain>
    </source>
</reference>
<dbReference type="AlphaFoldDB" id="A0AAD6EFN7"/>
<organism evidence="1 2">
    <name type="scientific">Penicillium hordei</name>
    <dbReference type="NCBI Taxonomy" id="40994"/>
    <lineage>
        <taxon>Eukaryota</taxon>
        <taxon>Fungi</taxon>
        <taxon>Dikarya</taxon>
        <taxon>Ascomycota</taxon>
        <taxon>Pezizomycotina</taxon>
        <taxon>Eurotiomycetes</taxon>
        <taxon>Eurotiomycetidae</taxon>
        <taxon>Eurotiales</taxon>
        <taxon>Aspergillaceae</taxon>
        <taxon>Penicillium</taxon>
    </lineage>
</organism>
<dbReference type="Proteomes" id="UP001213799">
    <property type="component" value="Unassembled WGS sequence"/>
</dbReference>
<protein>
    <submittedName>
        <fullName evidence="1">Uncharacterized protein</fullName>
    </submittedName>
</protein>
<dbReference type="RefSeq" id="XP_056757567.1">
    <property type="nucleotide sequence ID" value="XM_056892572.1"/>
</dbReference>
<dbReference type="GeneID" id="81582814"/>
<dbReference type="EMBL" id="JAQJAE010000001">
    <property type="protein sequence ID" value="KAJ5616400.1"/>
    <property type="molecule type" value="Genomic_DNA"/>
</dbReference>
<reference evidence="1" key="2">
    <citation type="submission" date="2023-01" db="EMBL/GenBank/DDBJ databases">
        <authorList>
            <person name="Petersen C."/>
        </authorList>
    </citation>
    <scope>NUCLEOTIDE SEQUENCE</scope>
    <source>
        <strain evidence="1">IBT 12815</strain>
    </source>
</reference>
<accession>A0AAD6EFN7</accession>
<evidence type="ECO:0000313" key="1">
    <source>
        <dbReference type="EMBL" id="KAJ5616400.1"/>
    </source>
</evidence>
<evidence type="ECO:0000313" key="2">
    <source>
        <dbReference type="Proteomes" id="UP001213799"/>
    </source>
</evidence>
<name>A0AAD6EFN7_9EURO</name>
<sequence length="91" mass="10803">MSENSAYRDISLLKHQLPANVFEKQPTRDLLGVKRPISEPSLPNILAELREMQRLRIEDKSLIDDLRRQNDRLKSMLLRYNRALQKYLDLL</sequence>
<proteinExistence type="predicted"/>
<comment type="caution">
    <text evidence="1">The sequence shown here is derived from an EMBL/GenBank/DDBJ whole genome shotgun (WGS) entry which is preliminary data.</text>
</comment>